<evidence type="ECO:0000313" key="2">
    <source>
        <dbReference type="Proteomes" id="UP000287651"/>
    </source>
</evidence>
<reference evidence="1 2" key="1">
    <citation type="journal article" date="2014" name="Agronomy (Basel)">
        <title>A Draft Genome Sequence for Ensete ventricosum, the Drought-Tolerant Tree Against Hunger.</title>
        <authorList>
            <person name="Harrison J."/>
            <person name="Moore K.A."/>
            <person name="Paszkiewicz K."/>
            <person name="Jones T."/>
            <person name="Grant M."/>
            <person name="Ambacheew D."/>
            <person name="Muzemil S."/>
            <person name="Studholme D.J."/>
        </authorList>
    </citation>
    <scope>NUCLEOTIDE SEQUENCE [LARGE SCALE GENOMIC DNA]</scope>
</reference>
<proteinExistence type="predicted"/>
<dbReference type="Proteomes" id="UP000287651">
    <property type="component" value="Unassembled WGS sequence"/>
</dbReference>
<evidence type="ECO:0000313" key="1">
    <source>
        <dbReference type="EMBL" id="RRT72860.1"/>
    </source>
</evidence>
<protein>
    <recommendedName>
        <fullName evidence="3">Methyltransferase</fullName>
    </recommendedName>
</protein>
<name>A0A427A9H2_ENSVE</name>
<dbReference type="AlphaFoldDB" id="A0A427A9H2"/>
<sequence length="243" mass="27484">MAALSRMSRPSRWPWSTYLSRRLRHRWHVVWREKVPSRRGWEHGKAGGLDTRPAALAPKERQGHLAGDCGVHESRALLGSAETTRGVRRRRTGAPAVWLGTTNGEGGSDEYGVAEGSDDFIRALDEYGPGGWLIDLLQRRFGEFHLFHHGRDSKVFSIREMSATTACPKTRAFQLRRNPLTGDSEWIVVEEGGDRQELEETTSKNLLATTSYLDMLNDSYRNWAFRAAIEKTIKKPCHVLDIG</sequence>
<organism evidence="1 2">
    <name type="scientific">Ensete ventricosum</name>
    <name type="common">Abyssinian banana</name>
    <name type="synonym">Musa ensete</name>
    <dbReference type="NCBI Taxonomy" id="4639"/>
    <lineage>
        <taxon>Eukaryota</taxon>
        <taxon>Viridiplantae</taxon>
        <taxon>Streptophyta</taxon>
        <taxon>Embryophyta</taxon>
        <taxon>Tracheophyta</taxon>
        <taxon>Spermatophyta</taxon>
        <taxon>Magnoliopsida</taxon>
        <taxon>Liliopsida</taxon>
        <taxon>Zingiberales</taxon>
        <taxon>Musaceae</taxon>
        <taxon>Ensete</taxon>
    </lineage>
</organism>
<comment type="caution">
    <text evidence="1">The sequence shown here is derived from an EMBL/GenBank/DDBJ whole genome shotgun (WGS) entry which is preliminary data.</text>
</comment>
<gene>
    <name evidence="1" type="ORF">B296_00021785</name>
</gene>
<accession>A0A427A9H2</accession>
<dbReference type="EMBL" id="AMZH03003270">
    <property type="protein sequence ID" value="RRT72860.1"/>
    <property type="molecule type" value="Genomic_DNA"/>
</dbReference>
<dbReference type="InterPro" id="IPR029063">
    <property type="entry name" value="SAM-dependent_MTases_sf"/>
</dbReference>
<dbReference type="Gene3D" id="3.40.50.150">
    <property type="entry name" value="Vaccinia Virus protein VP39"/>
    <property type="match status" value="1"/>
</dbReference>
<evidence type="ECO:0008006" key="3">
    <source>
        <dbReference type="Google" id="ProtNLM"/>
    </source>
</evidence>